<sequence>MGVDPNRSVWSESPWQLNIVAFRAGSVEDWIQHILHPHQLIGIPSEDQHLFQIFAANSIYMIWAARNRVAHGEKHSDMKEISHRVRLLSWEHKAAWRKKLQPTRVHVWQPPPQHTIKINVDVAIRDDFAAIALDFQGVVLVVGVKQIDAVEPLIDEAHAAKMGTELATHMGFRDIILEGDYELVIKAIRAWPHFS</sequence>
<evidence type="ECO:0000313" key="2">
    <source>
        <dbReference type="EMBL" id="KAB1221445.1"/>
    </source>
</evidence>
<feature type="domain" description="RNase H type-1" evidence="1">
    <location>
        <begin position="128"/>
        <end position="189"/>
    </location>
</feature>
<dbReference type="AlphaFoldDB" id="A0A6A1W8D8"/>
<dbReference type="PANTHER" id="PTHR47074">
    <property type="entry name" value="BNAC02G40300D PROTEIN"/>
    <property type="match status" value="1"/>
</dbReference>
<dbReference type="Pfam" id="PF13456">
    <property type="entry name" value="RVT_3"/>
    <property type="match status" value="1"/>
</dbReference>
<dbReference type="InterPro" id="IPR044730">
    <property type="entry name" value="RNase_H-like_dom_plant"/>
</dbReference>
<dbReference type="GO" id="GO:0003676">
    <property type="term" value="F:nucleic acid binding"/>
    <property type="evidence" value="ECO:0007669"/>
    <property type="project" value="InterPro"/>
</dbReference>
<protein>
    <recommendedName>
        <fullName evidence="1">RNase H type-1 domain-containing protein</fullName>
    </recommendedName>
</protein>
<dbReference type="InterPro" id="IPR002156">
    <property type="entry name" value="RNaseH_domain"/>
</dbReference>
<proteinExistence type="predicted"/>
<comment type="caution">
    <text evidence="2">The sequence shown here is derived from an EMBL/GenBank/DDBJ whole genome shotgun (WGS) entry which is preliminary data.</text>
</comment>
<dbReference type="OrthoDB" id="1166390at2759"/>
<dbReference type="GO" id="GO:0004523">
    <property type="term" value="F:RNA-DNA hybrid ribonuclease activity"/>
    <property type="evidence" value="ECO:0007669"/>
    <property type="project" value="InterPro"/>
</dbReference>
<dbReference type="PANTHER" id="PTHR47074:SF11">
    <property type="entry name" value="REVERSE TRANSCRIPTASE-LIKE PROTEIN"/>
    <property type="match status" value="1"/>
</dbReference>
<name>A0A6A1W8D8_9ROSI</name>
<keyword evidence="3" id="KW-1185">Reference proteome</keyword>
<dbReference type="EMBL" id="RXIC02000020">
    <property type="protein sequence ID" value="KAB1221445.1"/>
    <property type="molecule type" value="Genomic_DNA"/>
</dbReference>
<dbReference type="Proteomes" id="UP000516437">
    <property type="component" value="Chromosome 2"/>
</dbReference>
<dbReference type="CDD" id="cd06222">
    <property type="entry name" value="RNase_H_like"/>
    <property type="match status" value="1"/>
</dbReference>
<reference evidence="2 3" key="1">
    <citation type="journal article" date="2019" name="Plant Biotechnol. J.">
        <title>The red bayberry genome and genetic basis of sex determination.</title>
        <authorList>
            <person name="Jia H.M."/>
            <person name="Jia H.J."/>
            <person name="Cai Q.L."/>
            <person name="Wang Y."/>
            <person name="Zhao H.B."/>
            <person name="Yang W.F."/>
            <person name="Wang G.Y."/>
            <person name="Li Y.H."/>
            <person name="Zhan D.L."/>
            <person name="Shen Y.T."/>
            <person name="Niu Q.F."/>
            <person name="Chang L."/>
            <person name="Qiu J."/>
            <person name="Zhao L."/>
            <person name="Xie H.B."/>
            <person name="Fu W.Y."/>
            <person name="Jin J."/>
            <person name="Li X.W."/>
            <person name="Jiao Y."/>
            <person name="Zhou C.C."/>
            <person name="Tu T."/>
            <person name="Chai C.Y."/>
            <person name="Gao J.L."/>
            <person name="Fan L.J."/>
            <person name="van de Weg E."/>
            <person name="Wang J.Y."/>
            <person name="Gao Z.S."/>
        </authorList>
    </citation>
    <scope>NUCLEOTIDE SEQUENCE [LARGE SCALE GENOMIC DNA]</scope>
    <source>
        <tissue evidence="2">Leaves</tissue>
    </source>
</reference>
<organism evidence="2 3">
    <name type="scientific">Morella rubra</name>
    <name type="common">Chinese bayberry</name>
    <dbReference type="NCBI Taxonomy" id="262757"/>
    <lineage>
        <taxon>Eukaryota</taxon>
        <taxon>Viridiplantae</taxon>
        <taxon>Streptophyta</taxon>
        <taxon>Embryophyta</taxon>
        <taxon>Tracheophyta</taxon>
        <taxon>Spermatophyta</taxon>
        <taxon>Magnoliopsida</taxon>
        <taxon>eudicotyledons</taxon>
        <taxon>Gunneridae</taxon>
        <taxon>Pentapetalae</taxon>
        <taxon>rosids</taxon>
        <taxon>fabids</taxon>
        <taxon>Fagales</taxon>
        <taxon>Myricaceae</taxon>
        <taxon>Morella</taxon>
    </lineage>
</organism>
<evidence type="ECO:0000259" key="1">
    <source>
        <dbReference type="Pfam" id="PF13456"/>
    </source>
</evidence>
<evidence type="ECO:0000313" key="3">
    <source>
        <dbReference type="Proteomes" id="UP000516437"/>
    </source>
</evidence>
<accession>A0A6A1W8D8</accession>
<gene>
    <name evidence="2" type="ORF">CJ030_MR2G013169</name>
</gene>
<dbReference type="InterPro" id="IPR052929">
    <property type="entry name" value="RNase_H-like_EbsB-rel"/>
</dbReference>